<protein>
    <submittedName>
        <fullName evidence="2">CPCC family cysteine-rich protein</fullName>
    </submittedName>
    <submittedName>
        <fullName evidence="3">Hydrolase</fullName>
    </submittedName>
</protein>
<evidence type="ECO:0000313" key="2">
    <source>
        <dbReference type="EMBL" id="MEC3935046.1"/>
    </source>
</evidence>
<dbReference type="GeneID" id="30334704"/>
<evidence type="ECO:0000313" key="5">
    <source>
        <dbReference type="Proteomes" id="UP001357437"/>
    </source>
</evidence>
<evidence type="ECO:0000259" key="1">
    <source>
        <dbReference type="Pfam" id="PF14206"/>
    </source>
</evidence>
<sequence length="87" mass="9796">MAHKHSCPCCCQYEFPGKESYEIRPVFNWEDDPVQAEEPDYKGGANVLSLNEAREHSGKAERYVSSALMDLIRERMAGLNSALPFAC</sequence>
<dbReference type="AlphaFoldDB" id="A0A855EKN6"/>
<evidence type="ECO:0000313" key="3">
    <source>
        <dbReference type="EMBL" id="PHH06020.1"/>
    </source>
</evidence>
<dbReference type="EMBL" id="JAYMCU010000003">
    <property type="protein sequence ID" value="MEC3935046.1"/>
    <property type="molecule type" value="Genomic_DNA"/>
</dbReference>
<keyword evidence="5" id="KW-1185">Reference proteome</keyword>
<proteinExistence type="predicted"/>
<evidence type="ECO:0000313" key="4">
    <source>
        <dbReference type="Proteomes" id="UP000222768"/>
    </source>
</evidence>
<organism evidence="3 4">
    <name type="scientific">Leclercia adecarboxylata</name>
    <dbReference type="NCBI Taxonomy" id="83655"/>
    <lineage>
        <taxon>Bacteria</taxon>
        <taxon>Pseudomonadati</taxon>
        <taxon>Pseudomonadota</taxon>
        <taxon>Gammaproteobacteria</taxon>
        <taxon>Enterobacterales</taxon>
        <taxon>Enterobacteriaceae</taxon>
        <taxon>Leclercia</taxon>
    </lineage>
</organism>
<dbReference type="Pfam" id="PF14206">
    <property type="entry name" value="Cys_rich_CPCC"/>
    <property type="match status" value="1"/>
</dbReference>
<dbReference type="InterPro" id="IPR025983">
    <property type="entry name" value="Cys_rich_CPCC"/>
</dbReference>
<dbReference type="GO" id="GO:0016787">
    <property type="term" value="F:hydrolase activity"/>
    <property type="evidence" value="ECO:0007669"/>
    <property type="project" value="UniProtKB-KW"/>
</dbReference>
<accession>A0A855EKN6</accession>
<feature type="domain" description="Cysteine-rich CPCC" evidence="1">
    <location>
        <begin position="6"/>
        <end position="56"/>
    </location>
</feature>
<dbReference type="RefSeq" id="WP_071886411.1">
    <property type="nucleotide sequence ID" value="NZ_CBCXZU010000005.1"/>
</dbReference>
<dbReference type="EMBL" id="PDLK01000002">
    <property type="protein sequence ID" value="PHH06020.1"/>
    <property type="molecule type" value="Genomic_DNA"/>
</dbReference>
<reference evidence="4" key="2">
    <citation type="submission" date="2017-09" db="EMBL/GenBank/DDBJ databases">
        <title>FDA dAtabase for Regulatory Grade micrObial Sequences (FDA-ARGOS): Supporting development and validation of Infectious Disease Dx tests.</title>
        <authorList>
            <person name="Minogue T."/>
            <person name="Wolcott M."/>
            <person name="Wasieloski L."/>
            <person name="Aguilar W."/>
            <person name="Moore D."/>
            <person name="Tallon L."/>
            <person name="Sadzewicz L."/>
            <person name="Ott S."/>
            <person name="Zhao X."/>
            <person name="Nagaraj S."/>
            <person name="Vavikolanu K."/>
            <person name="Aluvathingal J."/>
            <person name="Nadendla S."/>
            <person name="Sichtig H."/>
        </authorList>
    </citation>
    <scope>NUCLEOTIDE SEQUENCE [LARGE SCALE GENOMIC DNA]</scope>
    <source>
        <strain evidence="4">FDAARGOS_404</strain>
    </source>
</reference>
<reference evidence="2 5" key="3">
    <citation type="submission" date="2024-01" db="EMBL/GenBank/DDBJ databases">
        <title>Comparative Genomics of Leclercia adecarboxylata Strains Isolated from Several Sources.</title>
        <authorList>
            <person name="Yescas-Zazueta V."/>
            <person name="Balbuena-Alonso M.G."/>
            <person name="Valencia D."/>
            <person name="Mendez-Pfeiffer P.A."/>
            <person name="Ballesteros-Monrreal M.G."/>
            <person name="Rocha-Gracia R.D.C."/>
            <person name="Barrios-Villa E."/>
        </authorList>
    </citation>
    <scope>NUCLEOTIDE SEQUENCE [LARGE SCALE GENOMIC DNA]</scope>
    <source>
        <strain evidence="2 5">33MEM</strain>
    </source>
</reference>
<name>A0A855EKN6_9ENTR</name>
<dbReference type="Proteomes" id="UP000222768">
    <property type="component" value="Unassembled WGS sequence"/>
</dbReference>
<gene>
    <name evidence="3" type="ORF">CRX53_19770</name>
    <name evidence="2" type="ORF">VOF76_02565</name>
</gene>
<keyword evidence="3" id="KW-0378">Hydrolase</keyword>
<reference evidence="3" key="1">
    <citation type="submission" date="2017-09" db="EMBL/GenBank/DDBJ databases">
        <title>FDA dAtabase for Regulatory Grade micrObial Sequences (FDA-ARGOS): Supporting development and validation of Infectious Disease Dx tests.</title>
        <authorList>
            <person name="Minogue T."/>
            <person name="Wolcott M."/>
            <person name="Wasieloski L."/>
            <person name="Aguilar W."/>
            <person name="Moore D."/>
            <person name="Tallon L.J."/>
            <person name="Sadzewicz L."/>
            <person name="Ott S."/>
            <person name="Zhao X."/>
            <person name="Nagaraj S."/>
            <person name="Vavikolanu K."/>
            <person name="Aluvathingal J."/>
            <person name="Nadendla S."/>
            <person name="Sichtig H."/>
        </authorList>
    </citation>
    <scope>NUCLEOTIDE SEQUENCE</scope>
    <source>
        <strain evidence="3">FDAARGOS_404</strain>
    </source>
</reference>
<dbReference type="Proteomes" id="UP001357437">
    <property type="component" value="Unassembled WGS sequence"/>
</dbReference>
<comment type="caution">
    <text evidence="3">The sequence shown here is derived from an EMBL/GenBank/DDBJ whole genome shotgun (WGS) entry which is preliminary data.</text>
</comment>